<reference evidence="3 4" key="1">
    <citation type="submission" date="2016-10" db="EMBL/GenBank/DDBJ databases">
        <authorList>
            <person name="de Groot N.N."/>
        </authorList>
    </citation>
    <scope>NUCLEOTIDE SEQUENCE [LARGE SCALE GENOMIC DNA]</scope>
    <source>
        <strain evidence="3 4">RK1</strain>
    </source>
</reference>
<evidence type="ECO:0000259" key="1">
    <source>
        <dbReference type="Pfam" id="PF00534"/>
    </source>
</evidence>
<evidence type="ECO:0000313" key="4">
    <source>
        <dbReference type="Proteomes" id="UP000198670"/>
    </source>
</evidence>
<dbReference type="Pfam" id="PF13579">
    <property type="entry name" value="Glyco_trans_4_4"/>
    <property type="match status" value="1"/>
</dbReference>
<dbReference type="OrthoDB" id="9790710at2"/>
<dbReference type="Proteomes" id="UP000198670">
    <property type="component" value="Unassembled WGS sequence"/>
</dbReference>
<keyword evidence="4" id="KW-1185">Reference proteome</keyword>
<evidence type="ECO:0000313" key="3">
    <source>
        <dbReference type="EMBL" id="SFJ13664.1"/>
    </source>
</evidence>
<dbReference type="InterPro" id="IPR001296">
    <property type="entry name" value="Glyco_trans_1"/>
</dbReference>
<dbReference type="AlphaFoldDB" id="A0A1I3NWK8"/>
<dbReference type="PANTHER" id="PTHR45947:SF13">
    <property type="entry name" value="TRANSFERASE"/>
    <property type="match status" value="1"/>
</dbReference>
<dbReference type="InterPro" id="IPR028098">
    <property type="entry name" value="Glyco_trans_4-like_N"/>
</dbReference>
<evidence type="ECO:0000259" key="2">
    <source>
        <dbReference type="Pfam" id="PF13579"/>
    </source>
</evidence>
<dbReference type="PANTHER" id="PTHR45947">
    <property type="entry name" value="SULFOQUINOVOSYL TRANSFERASE SQD2"/>
    <property type="match status" value="1"/>
</dbReference>
<dbReference type="Gene3D" id="3.40.50.2000">
    <property type="entry name" value="Glycogen Phosphorylase B"/>
    <property type="match status" value="2"/>
</dbReference>
<dbReference type="Pfam" id="PF00534">
    <property type="entry name" value="Glycos_transf_1"/>
    <property type="match status" value="1"/>
</dbReference>
<dbReference type="InterPro" id="IPR050194">
    <property type="entry name" value="Glycosyltransferase_grp1"/>
</dbReference>
<keyword evidence="3" id="KW-0808">Transferase</keyword>
<dbReference type="STRING" id="1477437.SAMN05444682_107331"/>
<gene>
    <name evidence="3" type="ORF">SAMN05444682_107331</name>
</gene>
<protein>
    <submittedName>
        <fullName evidence="3">Glycosyltransferase involved in cell wall bisynthesis</fullName>
    </submittedName>
</protein>
<dbReference type="RefSeq" id="WP_090628423.1">
    <property type="nucleotide sequence ID" value="NZ_FOQO01000007.1"/>
</dbReference>
<dbReference type="GO" id="GO:0016757">
    <property type="term" value="F:glycosyltransferase activity"/>
    <property type="evidence" value="ECO:0007669"/>
    <property type="project" value="InterPro"/>
</dbReference>
<organism evidence="3 4">
    <name type="scientific">Parapedobacter indicus</name>
    <dbReference type="NCBI Taxonomy" id="1477437"/>
    <lineage>
        <taxon>Bacteria</taxon>
        <taxon>Pseudomonadati</taxon>
        <taxon>Bacteroidota</taxon>
        <taxon>Sphingobacteriia</taxon>
        <taxon>Sphingobacteriales</taxon>
        <taxon>Sphingobacteriaceae</taxon>
        <taxon>Parapedobacter</taxon>
    </lineage>
</organism>
<feature type="domain" description="Glycosyltransferase subfamily 4-like N-terminal" evidence="2">
    <location>
        <begin position="15"/>
        <end position="173"/>
    </location>
</feature>
<sequence length="398" mass="44952">MKTLRIITSMDPRQGGPSQGIRNSIPALQRMGIENEVVCLDDPTADFIGQDSFTIHALGRGKTPWAYQPRLEHWLLANIHRYDALIVHGLWQYHSYATHKIVQRYRKSTESKGIPALYVMPHGMLDPYFQRASSRRLKAIRNWLLWWLIERPIVNHADGILFTCEEELLLARQTFDRYQPRKELNVGYGIPAAPRNSAKLAHEFQVAYSIDPNQPYWLFLSRIHEKKGIDLLIKAYQKLLTETGMLPPLVIAGPGLDTTYGKEMIELANPTSEISFVGMLTGDLKWGALYGCELFVLPSHQENFGIAIVEAMACGKPVLISDKVNIWREIVAGGGGLVAEDSASGTYNLLKQWHALSHDQKNELAQASKRIFEMSFTVDQAAMSLFNTLNVKYDDAVT</sequence>
<feature type="domain" description="Glycosyl transferase family 1" evidence="1">
    <location>
        <begin position="208"/>
        <end position="342"/>
    </location>
</feature>
<name>A0A1I3NWK8_9SPHI</name>
<dbReference type="EMBL" id="FOQO01000007">
    <property type="protein sequence ID" value="SFJ13664.1"/>
    <property type="molecule type" value="Genomic_DNA"/>
</dbReference>
<accession>A0A1I3NWK8</accession>
<dbReference type="SUPFAM" id="SSF53756">
    <property type="entry name" value="UDP-Glycosyltransferase/glycogen phosphorylase"/>
    <property type="match status" value="1"/>
</dbReference>
<proteinExistence type="predicted"/>